<comment type="similarity">
    <text evidence="3 4">Belongs to the cyclic nucleotide phosphodiesterase class-II family.</text>
</comment>
<dbReference type="CDD" id="cd07735">
    <property type="entry name" value="class_II_PDE_MBL-fold"/>
    <property type="match status" value="1"/>
</dbReference>
<dbReference type="GO" id="GO:0047555">
    <property type="term" value="F:3',5'-cyclic-GMP phosphodiesterase activity"/>
    <property type="evidence" value="ECO:0007669"/>
    <property type="project" value="TreeGrafter"/>
</dbReference>
<name>A0A5C8PLX7_9HYPH</name>
<reference evidence="6 7" key="1">
    <citation type="submission" date="2019-06" db="EMBL/GenBank/DDBJ databases">
        <title>New taxonomy in bacterial strain CC-CFT640, isolated from vineyard.</title>
        <authorList>
            <person name="Lin S.-Y."/>
            <person name="Tsai C.-F."/>
            <person name="Young C.-C."/>
        </authorList>
    </citation>
    <scope>NUCLEOTIDE SEQUENCE [LARGE SCALE GENOMIC DNA]</scope>
    <source>
        <strain evidence="6 7">CC-CFT640</strain>
    </source>
</reference>
<proteinExistence type="inferred from homology"/>
<dbReference type="PANTHER" id="PTHR28283">
    <property type="entry name" value="3',5'-CYCLIC-NUCLEOTIDE PHOSPHODIESTERASE 1"/>
    <property type="match status" value="1"/>
</dbReference>
<evidence type="ECO:0000256" key="3">
    <source>
        <dbReference type="ARBA" id="ARBA00025762"/>
    </source>
</evidence>
<keyword evidence="1 4" id="KW-0378">Hydrolase</keyword>
<evidence type="ECO:0000256" key="1">
    <source>
        <dbReference type="ARBA" id="ARBA00022801"/>
    </source>
</evidence>
<dbReference type="Pfam" id="PF02112">
    <property type="entry name" value="PDEase_II"/>
    <property type="match status" value="1"/>
</dbReference>
<keyword evidence="5" id="KW-0732">Signal</keyword>
<dbReference type="GO" id="GO:1902660">
    <property type="term" value="P:negative regulation of glucose mediated signaling pathway"/>
    <property type="evidence" value="ECO:0007669"/>
    <property type="project" value="TreeGrafter"/>
</dbReference>
<evidence type="ECO:0000256" key="2">
    <source>
        <dbReference type="ARBA" id="ARBA00023149"/>
    </source>
</evidence>
<dbReference type="Proteomes" id="UP000321638">
    <property type="component" value="Unassembled WGS sequence"/>
</dbReference>
<keyword evidence="7" id="KW-1185">Reference proteome</keyword>
<dbReference type="InterPro" id="IPR000396">
    <property type="entry name" value="Pdiesterase2"/>
</dbReference>
<dbReference type="PROSITE" id="PS00607">
    <property type="entry name" value="PDEASE_II"/>
    <property type="match status" value="1"/>
</dbReference>
<comment type="caution">
    <text evidence="6">The sequence shown here is derived from an EMBL/GenBank/DDBJ whole genome shotgun (WGS) entry which is preliminary data.</text>
</comment>
<evidence type="ECO:0000313" key="6">
    <source>
        <dbReference type="EMBL" id="TXL74519.1"/>
    </source>
</evidence>
<protein>
    <submittedName>
        <fullName evidence="6">3',5'-cyclic-nucleotide phosphodiesterase</fullName>
    </submittedName>
</protein>
<dbReference type="AlphaFoldDB" id="A0A5C8PLX7"/>
<keyword evidence="2 4" id="KW-0114">cAMP</keyword>
<sequence length="324" mass="34730">MAAAAASLCLAPAAIAADGFDVVALGALGGIQDGNLSAFLVRPRHDDNAVTCDAGSLVNGLRVADEKGALDDVTVPADSPHSRVGHVLASRIKGYLISHAHLDHVAGLIIASPDDSRKPIYALPGVGATLVETYFNWRAWPNFTDRGTAPQLKKYTLEDLTPSVSTAIKGTAMTVTAFPLAHGGVDSTAFLIESDGDALLCFGDTGPDAVEKTTRMRDVWVAVAERVKQRRLKAIVIEVSYASDRPDNLLFGHLTPQWLLRSLRELDQLAGGNALKDLPVVISHIKYALTAEQPQKKILAELEAGNDLGVRFIMPQQGSRWHFK</sequence>
<dbReference type="Gene3D" id="3.60.15.10">
    <property type="entry name" value="Ribonuclease Z/Hydroxyacylglutathione hydrolase-like"/>
    <property type="match status" value="1"/>
</dbReference>
<dbReference type="GO" id="GO:0004115">
    <property type="term" value="F:3',5'-cyclic-AMP phosphodiesterase activity"/>
    <property type="evidence" value="ECO:0007669"/>
    <property type="project" value="UniProtKB-UniRule"/>
</dbReference>
<accession>A0A5C8PLX7</accession>
<feature type="chain" id="PRO_5022940754" evidence="5">
    <location>
        <begin position="17"/>
        <end position="324"/>
    </location>
</feature>
<dbReference type="InterPro" id="IPR036866">
    <property type="entry name" value="RibonucZ/Hydroxyglut_hydro"/>
</dbReference>
<dbReference type="EMBL" id="VDUZ01000018">
    <property type="protein sequence ID" value="TXL74519.1"/>
    <property type="molecule type" value="Genomic_DNA"/>
</dbReference>
<dbReference type="PRINTS" id="PR00388">
    <property type="entry name" value="PDIESTERASE2"/>
</dbReference>
<feature type="signal peptide" evidence="5">
    <location>
        <begin position="1"/>
        <end position="16"/>
    </location>
</feature>
<dbReference type="PIRSF" id="PIRSF000962">
    <property type="entry name" value="Cyc_nuc_PDEase"/>
    <property type="match status" value="1"/>
</dbReference>
<dbReference type="GO" id="GO:0006198">
    <property type="term" value="P:cAMP catabolic process"/>
    <property type="evidence" value="ECO:0007669"/>
    <property type="project" value="UniProtKB-UniRule"/>
</dbReference>
<evidence type="ECO:0000256" key="4">
    <source>
        <dbReference type="PIRNR" id="PIRNR000962"/>
    </source>
</evidence>
<organism evidence="6 7">
    <name type="scientific">Vineibacter terrae</name>
    <dbReference type="NCBI Taxonomy" id="2586908"/>
    <lineage>
        <taxon>Bacteria</taxon>
        <taxon>Pseudomonadati</taxon>
        <taxon>Pseudomonadota</taxon>
        <taxon>Alphaproteobacteria</taxon>
        <taxon>Hyphomicrobiales</taxon>
        <taxon>Vineibacter</taxon>
    </lineage>
</organism>
<evidence type="ECO:0000256" key="5">
    <source>
        <dbReference type="SAM" id="SignalP"/>
    </source>
</evidence>
<dbReference type="OrthoDB" id="9773738at2"/>
<dbReference type="PANTHER" id="PTHR28283:SF1">
    <property type="entry name" value="3',5'-CYCLIC-NUCLEOTIDE PHOSPHODIESTERASE 1"/>
    <property type="match status" value="1"/>
</dbReference>
<dbReference type="InterPro" id="IPR024225">
    <property type="entry name" value="cAMP-PdiesteraseII_CS"/>
</dbReference>
<gene>
    <name evidence="6" type="ORF">FHP25_17180</name>
</gene>
<evidence type="ECO:0000313" key="7">
    <source>
        <dbReference type="Proteomes" id="UP000321638"/>
    </source>
</evidence>
<dbReference type="SUPFAM" id="SSF56281">
    <property type="entry name" value="Metallo-hydrolase/oxidoreductase"/>
    <property type="match status" value="1"/>
</dbReference>